<sequence length="386" mass="40999">MRFIHTADWQLGMTRRRLGEDAQARYSAARRDAVTGLGALAAAEGAAFVVVAGDVFEHNQLDPQVISQSLEAMRAIGVPVYLLPGNHDPLDAASVYTSALFRDECPDNVVVLDTAGVHTVATGVQLVAAPWAGKRPTTDLAGAALAALPDPAGAIRVLVAHGGVDVLDPDPTNPALIRMAGLQDALDRAAVHYVALGDKHSRTDVGGDGRVWYSGSPEVTNFDDVEADSGHVLVVDIDETDPRHPVTVASRRVGRWRFRTLRRQLDTAADVAAFGEELDALRDKDRTMVRIGLTGALSVTEHAALDDLLDRQGRRFAALYPWQRHTDLVVVPADGEFDDLGLGGFADAAVEELIATARGDDETAAADAQAALGLLLRLAGHDRGAA</sequence>
<dbReference type="PIRSF" id="PIRSF033093">
    <property type="entry name" value="UCP_ML1119"/>
    <property type="match status" value="1"/>
</dbReference>
<evidence type="ECO:0000256" key="1">
    <source>
        <dbReference type="ARBA" id="ARBA00010555"/>
    </source>
</evidence>
<dbReference type="Proteomes" id="UP000193577">
    <property type="component" value="Unassembled WGS sequence"/>
</dbReference>
<dbReference type="InterPro" id="IPR041796">
    <property type="entry name" value="Mre11_N"/>
</dbReference>
<organism evidence="7 8">
    <name type="scientific">Mycolicibacillus koreensis</name>
    <dbReference type="NCBI Taxonomy" id="1069220"/>
    <lineage>
        <taxon>Bacteria</taxon>
        <taxon>Bacillati</taxon>
        <taxon>Actinomycetota</taxon>
        <taxon>Actinomycetes</taxon>
        <taxon>Mycobacteriales</taxon>
        <taxon>Mycobacteriaceae</taxon>
        <taxon>Mycolicibacillus</taxon>
    </lineage>
</organism>
<dbReference type="Pfam" id="PF00149">
    <property type="entry name" value="Metallophos"/>
    <property type="match status" value="1"/>
</dbReference>
<reference evidence="7 8" key="1">
    <citation type="submission" date="2017-04" db="EMBL/GenBank/DDBJ databases">
        <title>The new phylogeny of genus Mycobacterium.</title>
        <authorList>
            <person name="Tortoli E."/>
            <person name="Trovato A."/>
            <person name="Cirillo D.M."/>
        </authorList>
    </citation>
    <scope>NUCLEOTIDE SEQUENCE [LARGE SCALE GENOMIC DNA]</scope>
    <source>
        <strain evidence="7 8">KCTC 19819</strain>
    </source>
</reference>
<keyword evidence="3" id="KW-0540">Nuclease</keyword>
<comment type="similarity">
    <text evidence="1">Belongs to the SbcD family.</text>
</comment>
<proteinExistence type="inferred from homology"/>
<dbReference type="PANTHER" id="PTHR30337:SF0">
    <property type="entry name" value="NUCLEASE SBCCD SUBUNIT D"/>
    <property type="match status" value="1"/>
</dbReference>
<dbReference type="OrthoDB" id="9773856at2"/>
<keyword evidence="8" id="KW-1185">Reference proteome</keyword>
<evidence type="ECO:0000256" key="5">
    <source>
        <dbReference type="ARBA" id="ARBA00022839"/>
    </source>
</evidence>
<dbReference type="RefSeq" id="WP_069392080.1">
    <property type="nucleotide sequence ID" value="NZ_AP022594.1"/>
</dbReference>
<dbReference type="CDD" id="cd00840">
    <property type="entry name" value="MPP_Mre11_N"/>
    <property type="match status" value="1"/>
</dbReference>
<keyword evidence="4" id="KW-0378">Hydrolase</keyword>
<dbReference type="InterPro" id="IPR050535">
    <property type="entry name" value="DNA_Repair-Maintenance_Comp"/>
</dbReference>
<feature type="domain" description="Calcineurin-like phosphoesterase" evidence="6">
    <location>
        <begin position="1"/>
        <end position="108"/>
    </location>
</feature>
<dbReference type="GO" id="GO:0004527">
    <property type="term" value="F:exonuclease activity"/>
    <property type="evidence" value="ECO:0007669"/>
    <property type="project" value="UniProtKB-KW"/>
</dbReference>
<evidence type="ECO:0000256" key="4">
    <source>
        <dbReference type="ARBA" id="ARBA00022801"/>
    </source>
</evidence>
<evidence type="ECO:0000313" key="7">
    <source>
        <dbReference type="EMBL" id="OSC32666.1"/>
    </source>
</evidence>
<dbReference type="InterPro" id="IPR004843">
    <property type="entry name" value="Calcineurin-like_PHP"/>
</dbReference>
<comment type="caution">
    <text evidence="7">The sequence shown here is derived from an EMBL/GenBank/DDBJ whole genome shotgun (WGS) entry which is preliminary data.</text>
</comment>
<dbReference type="AlphaFoldDB" id="A0A7I7S900"/>
<dbReference type="Gene3D" id="3.60.21.10">
    <property type="match status" value="1"/>
</dbReference>
<name>A0A7I7S900_9MYCO</name>
<evidence type="ECO:0000313" key="8">
    <source>
        <dbReference type="Proteomes" id="UP000193577"/>
    </source>
</evidence>
<dbReference type="EMBL" id="NCXO01000035">
    <property type="protein sequence ID" value="OSC32666.1"/>
    <property type="molecule type" value="Genomic_DNA"/>
</dbReference>
<dbReference type="SUPFAM" id="SSF56300">
    <property type="entry name" value="Metallo-dependent phosphatases"/>
    <property type="match status" value="1"/>
</dbReference>
<dbReference type="InterPro" id="IPR014577">
    <property type="entry name" value="UCP033093_metalloPase"/>
</dbReference>
<protein>
    <recommendedName>
        <fullName evidence="2">Nuclease SbcCD subunit D</fullName>
    </recommendedName>
</protein>
<dbReference type="PANTHER" id="PTHR30337">
    <property type="entry name" value="COMPONENT OF ATP-DEPENDENT DSDNA EXONUCLEASE"/>
    <property type="match status" value="1"/>
</dbReference>
<evidence type="ECO:0000259" key="6">
    <source>
        <dbReference type="Pfam" id="PF00149"/>
    </source>
</evidence>
<accession>A0A7I7S900</accession>
<keyword evidence="5 7" id="KW-0269">Exonuclease</keyword>
<evidence type="ECO:0000256" key="2">
    <source>
        <dbReference type="ARBA" id="ARBA00013365"/>
    </source>
</evidence>
<gene>
    <name evidence="7" type="ORF">B8W67_14780</name>
</gene>
<dbReference type="InterPro" id="IPR029052">
    <property type="entry name" value="Metallo-depent_PP-like"/>
</dbReference>
<evidence type="ECO:0000256" key="3">
    <source>
        <dbReference type="ARBA" id="ARBA00022722"/>
    </source>
</evidence>